<evidence type="ECO:0000313" key="2">
    <source>
        <dbReference type="EMBL" id="MBB5346820.1"/>
    </source>
</evidence>
<evidence type="ECO:0008006" key="4">
    <source>
        <dbReference type="Google" id="ProtNLM"/>
    </source>
</evidence>
<reference evidence="2 3" key="1">
    <citation type="submission" date="2020-08" db="EMBL/GenBank/DDBJ databases">
        <title>Genomic Encyclopedia of Type Strains, Phase IV (KMG-IV): sequencing the most valuable type-strain genomes for metagenomic binning, comparative biology and taxonomic classification.</title>
        <authorList>
            <person name="Goeker M."/>
        </authorList>
    </citation>
    <scope>NUCLEOTIDE SEQUENCE [LARGE SCALE GENOMIC DNA]</scope>
    <source>
        <strain evidence="2 3">DSM 28570</strain>
    </source>
</reference>
<dbReference type="Proteomes" id="UP000539642">
    <property type="component" value="Unassembled WGS sequence"/>
</dbReference>
<gene>
    <name evidence="2" type="ORF">HNQ81_000530</name>
</gene>
<evidence type="ECO:0000256" key="1">
    <source>
        <dbReference type="SAM" id="Phobius"/>
    </source>
</evidence>
<accession>A0A840UZ71</accession>
<keyword evidence="1" id="KW-0812">Transmembrane</keyword>
<organism evidence="2 3">
    <name type="scientific">Desulfoprunum benzoelyticum</name>
    <dbReference type="NCBI Taxonomy" id="1506996"/>
    <lineage>
        <taxon>Bacteria</taxon>
        <taxon>Pseudomonadati</taxon>
        <taxon>Thermodesulfobacteriota</taxon>
        <taxon>Desulfobulbia</taxon>
        <taxon>Desulfobulbales</taxon>
        <taxon>Desulfobulbaceae</taxon>
        <taxon>Desulfoprunum</taxon>
    </lineage>
</organism>
<protein>
    <recommendedName>
        <fullName evidence="4">DUF3558 domain-containing protein</fullName>
    </recommendedName>
</protein>
<dbReference type="RefSeq" id="WP_183348049.1">
    <property type="nucleotide sequence ID" value="NZ_JACHEO010000002.1"/>
</dbReference>
<dbReference type="EMBL" id="JACHEO010000002">
    <property type="protein sequence ID" value="MBB5346820.1"/>
    <property type="molecule type" value="Genomic_DNA"/>
</dbReference>
<name>A0A840UZ71_9BACT</name>
<keyword evidence="1" id="KW-1133">Transmembrane helix</keyword>
<keyword evidence="1" id="KW-0472">Membrane</keyword>
<proteinExistence type="predicted"/>
<evidence type="ECO:0000313" key="3">
    <source>
        <dbReference type="Proteomes" id="UP000539642"/>
    </source>
</evidence>
<keyword evidence="3" id="KW-1185">Reference proteome</keyword>
<dbReference type="AlphaFoldDB" id="A0A840UZ71"/>
<sequence length="191" mass="20601">MEPTTPDNKAYPQSSGHFRLPTMLMIAVCGFLSLFLAGCSGESELAAEGGGIRACGLVTQAEMETIIGRPMQIPEEKTQRDSTTCTYVSTEETDGTEYDVMVSVSLFVSAHGDADAAVAYERYVTSLKKGAGLEMTEVQGIGRKACWNEDVRQLTVFTDRHMLLLSAGPGGQGTLEISRRIVDTALSRLPK</sequence>
<feature type="transmembrane region" description="Helical" evidence="1">
    <location>
        <begin position="20"/>
        <end position="39"/>
    </location>
</feature>
<comment type="caution">
    <text evidence="2">The sequence shown here is derived from an EMBL/GenBank/DDBJ whole genome shotgun (WGS) entry which is preliminary data.</text>
</comment>